<dbReference type="PANTHER" id="PTHR24321:SF8">
    <property type="entry name" value="ESTRADIOL 17-BETA-DEHYDROGENASE 8-RELATED"/>
    <property type="match status" value="1"/>
</dbReference>
<accession>A0A840NPF1</accession>
<comment type="similarity">
    <text evidence="1">Belongs to the short-chain dehydrogenases/reductases (SDR) family.</text>
</comment>
<evidence type="ECO:0000313" key="3">
    <source>
        <dbReference type="EMBL" id="MBB5070127.1"/>
    </source>
</evidence>
<proteinExistence type="inferred from homology"/>
<gene>
    <name evidence="3" type="ORF">BJ969_003215</name>
</gene>
<dbReference type="GO" id="GO:0016491">
    <property type="term" value="F:oxidoreductase activity"/>
    <property type="evidence" value="ECO:0007669"/>
    <property type="project" value="UniProtKB-KW"/>
</dbReference>
<evidence type="ECO:0000313" key="4">
    <source>
        <dbReference type="Proteomes" id="UP000580474"/>
    </source>
</evidence>
<dbReference type="PRINTS" id="PR00080">
    <property type="entry name" value="SDRFAMILY"/>
</dbReference>
<protein>
    <submittedName>
        <fullName evidence="3">NAD(P)-dependent dehydrogenase (Short-subunit alcohol dehydrogenase family)</fullName>
    </submittedName>
</protein>
<organism evidence="3 4">
    <name type="scientific">Saccharopolyspora gloriosae</name>
    <dbReference type="NCBI Taxonomy" id="455344"/>
    <lineage>
        <taxon>Bacteria</taxon>
        <taxon>Bacillati</taxon>
        <taxon>Actinomycetota</taxon>
        <taxon>Actinomycetes</taxon>
        <taxon>Pseudonocardiales</taxon>
        <taxon>Pseudonocardiaceae</taxon>
        <taxon>Saccharopolyspora</taxon>
    </lineage>
</organism>
<dbReference type="FunFam" id="3.40.50.720:FF:000084">
    <property type="entry name" value="Short-chain dehydrogenase reductase"/>
    <property type="match status" value="1"/>
</dbReference>
<dbReference type="PRINTS" id="PR00081">
    <property type="entry name" value="GDHRDH"/>
</dbReference>
<dbReference type="PANTHER" id="PTHR24321">
    <property type="entry name" value="DEHYDROGENASES, SHORT CHAIN"/>
    <property type="match status" value="1"/>
</dbReference>
<keyword evidence="2" id="KW-0560">Oxidoreductase</keyword>
<dbReference type="InterPro" id="IPR002347">
    <property type="entry name" value="SDR_fam"/>
</dbReference>
<reference evidence="3 4" key="1">
    <citation type="submission" date="2020-08" db="EMBL/GenBank/DDBJ databases">
        <title>Sequencing the genomes of 1000 actinobacteria strains.</title>
        <authorList>
            <person name="Klenk H.-P."/>
        </authorList>
    </citation>
    <scope>NUCLEOTIDE SEQUENCE [LARGE SCALE GENOMIC DNA]</scope>
    <source>
        <strain evidence="3 4">DSM 45582</strain>
    </source>
</reference>
<dbReference type="Pfam" id="PF13561">
    <property type="entry name" value="adh_short_C2"/>
    <property type="match status" value="1"/>
</dbReference>
<dbReference type="Proteomes" id="UP000580474">
    <property type="component" value="Unassembled WGS sequence"/>
</dbReference>
<dbReference type="InterPro" id="IPR036291">
    <property type="entry name" value="NAD(P)-bd_dom_sf"/>
</dbReference>
<dbReference type="EMBL" id="JACHIV010000001">
    <property type="protein sequence ID" value="MBB5070127.1"/>
    <property type="molecule type" value="Genomic_DNA"/>
</dbReference>
<dbReference type="CDD" id="cd05233">
    <property type="entry name" value="SDR_c"/>
    <property type="match status" value="1"/>
</dbReference>
<dbReference type="RefSeq" id="WP_184479700.1">
    <property type="nucleotide sequence ID" value="NZ_JACHIV010000001.1"/>
</dbReference>
<comment type="caution">
    <text evidence="3">The sequence shown here is derived from an EMBL/GenBank/DDBJ whole genome shotgun (WGS) entry which is preliminary data.</text>
</comment>
<name>A0A840NPF1_9PSEU</name>
<evidence type="ECO:0000256" key="2">
    <source>
        <dbReference type="ARBA" id="ARBA00023002"/>
    </source>
</evidence>
<keyword evidence="4" id="KW-1185">Reference proteome</keyword>
<dbReference type="AlphaFoldDB" id="A0A840NPF1"/>
<dbReference type="Gene3D" id="3.40.50.720">
    <property type="entry name" value="NAD(P)-binding Rossmann-like Domain"/>
    <property type="match status" value="1"/>
</dbReference>
<sequence length="249" mass="24977">MTPQRILITGAGSGIGRATAERFARDGASVVVCDVRGEAAAAVADALGEACVGVECDVSDEDSVAHAMMVAAERFGGLDSVVAAAGIVIGGPAHEMSSESWHDLVNVNLTGTFFTAKHGLRHLLAAGGGSLVTVGSVGSLVAAGRSAAYDATKGGVVQLTRGIAAEYADRGIRANCVCPGHVSTNLTTNSEDVYGASVVPAGPQRWTTPPLHRAGSPEEIANVIAFLCSPGASFMTGAAVPVDGGYTAV</sequence>
<dbReference type="SUPFAM" id="SSF51735">
    <property type="entry name" value="NAD(P)-binding Rossmann-fold domains"/>
    <property type="match status" value="1"/>
</dbReference>
<evidence type="ECO:0000256" key="1">
    <source>
        <dbReference type="ARBA" id="ARBA00006484"/>
    </source>
</evidence>